<dbReference type="SUPFAM" id="SSF54695">
    <property type="entry name" value="POZ domain"/>
    <property type="match status" value="1"/>
</dbReference>
<dbReference type="PRINTS" id="PR00258">
    <property type="entry name" value="SPERACTRCPTR"/>
</dbReference>
<dbReference type="CTD" id="3959"/>
<dbReference type="KEGG" id="pvt:110090308"/>
<dbReference type="InParanoid" id="A0A6J0VFX6"/>
<dbReference type="GO" id="GO:0005615">
    <property type="term" value="C:extracellular space"/>
    <property type="evidence" value="ECO:0007669"/>
    <property type="project" value="TreeGrafter"/>
</dbReference>
<evidence type="ECO:0000256" key="2">
    <source>
        <dbReference type="ARBA" id="ARBA00022525"/>
    </source>
</evidence>
<dbReference type="CDD" id="cd18304">
    <property type="entry name" value="BTB_POZ_M2BP"/>
    <property type="match status" value="1"/>
</dbReference>
<dbReference type="Gene3D" id="3.30.710.10">
    <property type="entry name" value="Potassium Channel Kv1.1, Chain A"/>
    <property type="match status" value="1"/>
</dbReference>
<dbReference type="GO" id="GO:0016020">
    <property type="term" value="C:membrane"/>
    <property type="evidence" value="ECO:0007669"/>
    <property type="project" value="InterPro"/>
</dbReference>
<dbReference type="GO" id="GO:0031012">
    <property type="term" value="C:extracellular matrix"/>
    <property type="evidence" value="ECO:0007669"/>
    <property type="project" value="TreeGrafter"/>
</dbReference>
<dbReference type="PROSITE" id="PS00420">
    <property type="entry name" value="SRCR_1"/>
    <property type="match status" value="1"/>
</dbReference>
<dbReference type="Pfam" id="PF00651">
    <property type="entry name" value="BTB"/>
    <property type="match status" value="1"/>
</dbReference>
<dbReference type="InterPro" id="IPR011333">
    <property type="entry name" value="SKP1/BTB/POZ_sf"/>
</dbReference>
<dbReference type="AlphaFoldDB" id="A0A6J0VFX6"/>
<dbReference type="SMART" id="SM00202">
    <property type="entry name" value="SR"/>
    <property type="match status" value="1"/>
</dbReference>
<dbReference type="OrthoDB" id="25028at2759"/>
<feature type="disulfide bond" evidence="8">
    <location>
        <begin position="102"/>
        <end position="166"/>
    </location>
</feature>
<keyword evidence="4" id="KW-0732">Signal</keyword>
<dbReference type="InterPro" id="IPR011705">
    <property type="entry name" value="BACK"/>
</dbReference>
<evidence type="ECO:0000259" key="9">
    <source>
        <dbReference type="PROSITE" id="PS50097"/>
    </source>
</evidence>
<feature type="disulfide bond" evidence="8">
    <location>
        <begin position="115"/>
        <end position="176"/>
    </location>
</feature>
<reference evidence="11" key="1">
    <citation type="submission" date="2025-05" db="UniProtKB">
        <authorList>
            <consortium name="RefSeq"/>
        </authorList>
    </citation>
    <scope>NUCLEOTIDE SEQUENCE [LARGE SCALE GENOMIC DNA]</scope>
</reference>
<dbReference type="InterPro" id="IPR051481">
    <property type="entry name" value="BTB-POZ/Galectin-3-binding"/>
</dbReference>
<accession>A0A6J0VFX6</accession>
<dbReference type="RefSeq" id="XP_020669604.2">
    <property type="nucleotide sequence ID" value="XM_020813945.2"/>
</dbReference>
<evidence type="ECO:0000256" key="4">
    <source>
        <dbReference type="ARBA" id="ARBA00022729"/>
    </source>
</evidence>
<evidence type="ECO:0000313" key="11">
    <source>
        <dbReference type="Proteomes" id="UP001652642"/>
    </source>
</evidence>
<dbReference type="PROSITE" id="PS50097">
    <property type="entry name" value="BTB"/>
    <property type="match status" value="1"/>
</dbReference>
<protein>
    <submittedName>
        <fullName evidence="12">Galectin-3-binding protein</fullName>
    </submittedName>
</protein>
<dbReference type="PANTHER" id="PTHR24410:SF16">
    <property type="entry name" value="GALECTIN-3-BINDING PROTEIN"/>
    <property type="match status" value="1"/>
</dbReference>
<dbReference type="Pfam" id="PF00530">
    <property type="entry name" value="SRCR"/>
    <property type="match status" value="1"/>
</dbReference>
<dbReference type="SUPFAM" id="SSF56487">
    <property type="entry name" value="SRCR-like"/>
    <property type="match status" value="1"/>
</dbReference>
<feature type="disulfide bond" evidence="8">
    <location>
        <begin position="146"/>
        <end position="156"/>
    </location>
</feature>
<keyword evidence="2" id="KW-0964">Secreted</keyword>
<dbReference type="SMART" id="SM00225">
    <property type="entry name" value="BTB"/>
    <property type="match status" value="1"/>
</dbReference>
<dbReference type="InterPro" id="IPR000210">
    <property type="entry name" value="BTB/POZ_dom"/>
</dbReference>
<dbReference type="PROSITE" id="PS50287">
    <property type="entry name" value="SRCR_2"/>
    <property type="match status" value="1"/>
</dbReference>
<evidence type="ECO:0000259" key="10">
    <source>
        <dbReference type="PROSITE" id="PS50287"/>
    </source>
</evidence>
<dbReference type="PANTHER" id="PTHR24410">
    <property type="entry name" value="HL07962P-RELATED"/>
    <property type="match status" value="1"/>
</dbReference>
<keyword evidence="6 8" id="KW-1015">Disulfide bond</keyword>
<evidence type="ECO:0000256" key="8">
    <source>
        <dbReference type="PROSITE-ProRule" id="PRU00196"/>
    </source>
</evidence>
<evidence type="ECO:0000256" key="1">
    <source>
        <dbReference type="ARBA" id="ARBA00004498"/>
    </source>
</evidence>
<feature type="domain" description="BTB" evidence="9">
    <location>
        <begin position="209"/>
        <end position="279"/>
    </location>
</feature>
<dbReference type="SMART" id="SM00875">
    <property type="entry name" value="BACK"/>
    <property type="match status" value="1"/>
</dbReference>
<name>A0A6J0VFX6_9SAUR</name>
<evidence type="ECO:0000313" key="12">
    <source>
        <dbReference type="RefSeq" id="XP_020669604.2"/>
    </source>
</evidence>
<feature type="domain" description="SRCR" evidence="10">
    <location>
        <begin position="77"/>
        <end position="177"/>
    </location>
</feature>
<evidence type="ECO:0000256" key="5">
    <source>
        <dbReference type="ARBA" id="ARBA00022889"/>
    </source>
</evidence>
<evidence type="ECO:0000256" key="6">
    <source>
        <dbReference type="ARBA" id="ARBA00023157"/>
    </source>
</evidence>
<dbReference type="Pfam" id="PF07707">
    <property type="entry name" value="BACK"/>
    <property type="match status" value="1"/>
</dbReference>
<proteinExistence type="predicted"/>
<keyword evidence="11" id="KW-1185">Reference proteome</keyword>
<dbReference type="Gene3D" id="1.25.40.420">
    <property type="match status" value="1"/>
</dbReference>
<organism evidence="11 12">
    <name type="scientific">Pogona vitticeps</name>
    <name type="common">central bearded dragon</name>
    <dbReference type="NCBI Taxonomy" id="103695"/>
    <lineage>
        <taxon>Eukaryota</taxon>
        <taxon>Metazoa</taxon>
        <taxon>Chordata</taxon>
        <taxon>Craniata</taxon>
        <taxon>Vertebrata</taxon>
        <taxon>Euteleostomi</taxon>
        <taxon>Lepidosauria</taxon>
        <taxon>Squamata</taxon>
        <taxon>Bifurcata</taxon>
        <taxon>Unidentata</taxon>
        <taxon>Episquamata</taxon>
        <taxon>Toxicofera</taxon>
        <taxon>Iguania</taxon>
        <taxon>Acrodonta</taxon>
        <taxon>Agamidae</taxon>
        <taxon>Amphibolurinae</taxon>
        <taxon>Pogona</taxon>
    </lineage>
</organism>
<dbReference type="GeneID" id="110090308"/>
<evidence type="ECO:0000256" key="3">
    <source>
        <dbReference type="ARBA" id="ARBA00022530"/>
    </source>
</evidence>
<sequence>MKQNRNLSVSPLFLLEEQLQNLIPTITLSRSSSGPMMHLLVASVFHGCLHRATFCLLMLCILLSCSAPSQALYNGAVRLANGNSLNEGRVEVYFDGQWGTVCDDNWDITDASVVCRSLGFEKAEEAKTSAAYGEGSGPILLDDVSCVGTEMHLGQCSSPGWLNHNCGHGEDAGVVCYNNPDFNPGKFLLDHSGSFSEDLSKLYDSQQDCDLNIIVLVAENNTEYKRLCAHRLILRASSEASFLLQKGNDSWILQVEEECLPNVNNFLRYFYTRQLNITVDSVKCFHKLASVYHVSRLRAYCTQVFPALIPLDPSFRVQLELYDYSLASGDAQLQDVILQYLAWNFDALTHTEAWKALTPDKMEALLSCTDLVTESELSLLRALDHWAQNQTNVTMEGFVENIRFPMLFPEQLFEFQFSLNLYKDYKNIFQRKIMEAFEFHTVPFKSLEQYKLHELRGVPYTPRFYTGLSWSWHLDNILLTQQSLSSDYSTATPSLSFRTMKHPSFLFKDQNVSWSVQKGPTDGFSSSDSFPLFHLEQRDSSDDTIQYENKVLVLCKGFYVTNVLDFINGTAVVPNADPAASFPCPSSHSSFIVVIRPSYKLNA</sequence>
<dbReference type="Proteomes" id="UP001652642">
    <property type="component" value="Chromosome 2"/>
</dbReference>
<keyword evidence="7" id="KW-0325">Glycoprotein</keyword>
<keyword evidence="5" id="KW-0130">Cell adhesion</keyword>
<comment type="subcellular location">
    <subcellularLocation>
        <location evidence="1">Secreted</location>
        <location evidence="1">Extracellular space</location>
        <location evidence="1">Extracellular matrix</location>
    </subcellularLocation>
</comment>
<dbReference type="InterPro" id="IPR036772">
    <property type="entry name" value="SRCR-like_dom_sf"/>
</dbReference>
<keyword evidence="3" id="KW-0272">Extracellular matrix</keyword>
<dbReference type="InterPro" id="IPR001190">
    <property type="entry name" value="SRCR"/>
</dbReference>
<reference evidence="12" key="2">
    <citation type="submission" date="2025-08" db="UniProtKB">
        <authorList>
            <consortium name="RefSeq"/>
        </authorList>
    </citation>
    <scope>IDENTIFICATION</scope>
</reference>
<gene>
    <name evidence="12" type="primary">LGALS3BP</name>
</gene>
<dbReference type="GO" id="GO:0007155">
    <property type="term" value="P:cell adhesion"/>
    <property type="evidence" value="ECO:0007669"/>
    <property type="project" value="UniProtKB-KW"/>
</dbReference>
<dbReference type="Gene3D" id="3.10.250.10">
    <property type="entry name" value="SRCR-like domain"/>
    <property type="match status" value="1"/>
</dbReference>
<evidence type="ECO:0000256" key="7">
    <source>
        <dbReference type="ARBA" id="ARBA00023180"/>
    </source>
</evidence>